<proteinExistence type="predicted"/>
<feature type="region of interest" description="Disordered" evidence="1">
    <location>
        <begin position="110"/>
        <end position="130"/>
    </location>
</feature>
<evidence type="ECO:0000313" key="2">
    <source>
        <dbReference type="EMBL" id="TNN64425.1"/>
    </source>
</evidence>
<dbReference type="EMBL" id="SRLO01000253">
    <property type="protein sequence ID" value="TNN64425.1"/>
    <property type="molecule type" value="Genomic_DNA"/>
</dbReference>
<protein>
    <submittedName>
        <fullName evidence="2">Uncharacterized protein</fullName>
    </submittedName>
</protein>
<sequence>MTVLNFPSMLALSMRGFLPQSVQNIRFCPGLCRTSTHEPATQHTVAIVTAEECRGAGARRTGMVFVAAILAVRMTVTLPEDGIVFSTKIHPDEVGRGSSDGQDDVLLRREVKGDPSHGQLAGEQQKLPHR</sequence>
<comment type="caution">
    <text evidence="2">The sequence shown here is derived from an EMBL/GenBank/DDBJ whole genome shotgun (WGS) entry which is preliminary data.</text>
</comment>
<gene>
    <name evidence="2" type="ORF">EYF80_025375</name>
</gene>
<name>A0A4Z2HGP8_9TELE</name>
<evidence type="ECO:0000313" key="3">
    <source>
        <dbReference type="Proteomes" id="UP000314294"/>
    </source>
</evidence>
<reference evidence="2 3" key="1">
    <citation type="submission" date="2019-03" db="EMBL/GenBank/DDBJ databases">
        <title>First draft genome of Liparis tanakae, snailfish: a comprehensive survey of snailfish specific genes.</title>
        <authorList>
            <person name="Kim W."/>
            <person name="Song I."/>
            <person name="Jeong J.-H."/>
            <person name="Kim D."/>
            <person name="Kim S."/>
            <person name="Ryu S."/>
            <person name="Song J.Y."/>
            <person name="Lee S.K."/>
        </authorList>
    </citation>
    <scope>NUCLEOTIDE SEQUENCE [LARGE SCALE GENOMIC DNA]</scope>
    <source>
        <tissue evidence="2">Muscle</tissue>
    </source>
</reference>
<evidence type="ECO:0000256" key="1">
    <source>
        <dbReference type="SAM" id="MobiDB-lite"/>
    </source>
</evidence>
<keyword evidence="3" id="KW-1185">Reference proteome</keyword>
<accession>A0A4Z2HGP8</accession>
<dbReference type="AlphaFoldDB" id="A0A4Z2HGP8"/>
<dbReference type="Proteomes" id="UP000314294">
    <property type="component" value="Unassembled WGS sequence"/>
</dbReference>
<organism evidence="2 3">
    <name type="scientific">Liparis tanakae</name>
    <name type="common">Tanaka's snailfish</name>
    <dbReference type="NCBI Taxonomy" id="230148"/>
    <lineage>
        <taxon>Eukaryota</taxon>
        <taxon>Metazoa</taxon>
        <taxon>Chordata</taxon>
        <taxon>Craniata</taxon>
        <taxon>Vertebrata</taxon>
        <taxon>Euteleostomi</taxon>
        <taxon>Actinopterygii</taxon>
        <taxon>Neopterygii</taxon>
        <taxon>Teleostei</taxon>
        <taxon>Neoteleostei</taxon>
        <taxon>Acanthomorphata</taxon>
        <taxon>Eupercaria</taxon>
        <taxon>Perciformes</taxon>
        <taxon>Cottioidei</taxon>
        <taxon>Cottales</taxon>
        <taxon>Liparidae</taxon>
        <taxon>Liparis</taxon>
    </lineage>
</organism>